<feature type="compositionally biased region" description="Acidic residues" evidence="1">
    <location>
        <begin position="203"/>
        <end position="221"/>
    </location>
</feature>
<feature type="region of interest" description="Disordered" evidence="1">
    <location>
        <begin position="51"/>
        <end position="81"/>
    </location>
</feature>
<feature type="region of interest" description="Disordered" evidence="1">
    <location>
        <begin position="95"/>
        <end position="134"/>
    </location>
</feature>
<name>A0ABP9Y4R8_9FUNG</name>
<feature type="compositionally biased region" description="Basic and acidic residues" evidence="1">
    <location>
        <begin position="69"/>
        <end position="81"/>
    </location>
</feature>
<evidence type="ECO:0000256" key="1">
    <source>
        <dbReference type="SAM" id="MobiDB-lite"/>
    </source>
</evidence>
<sequence>MIGTDQPPEPTAIISPGASITSNTGMLTPERIDSPVRSTYTVYSNASLQNTELLAEPNTTTDIADNDVDMERDTSPQEQRDDAMDIVQDEELPIHAPVTNEEDIPTVQDREQSVTGDIEENIPTVDEAGEPELTNIEMDGFQAMADVDMYDPNDNNFDSDFEQEQTQTQPQTHEHEQGQAHTQEHDHEQERTQEHDQVHGHEQEDEQEDEQELIQEDEEDENGITEAQILAEMEEMGALFKKTKKYTRLSRLGFLHIEALEKTCYGPMRETRNSTQDPLVRSAIEDFYSRLMSTFNEYDVEYQAYVEASAAVHYMDLLSKQMTKDHLTAVADTMEVEKEIVETNKQIELLQSKIETSKTIENYLFTVRALVQPSSDDVE</sequence>
<evidence type="ECO:0000313" key="3">
    <source>
        <dbReference type="Proteomes" id="UP001476247"/>
    </source>
</evidence>
<comment type="caution">
    <text evidence="2">The sequence shown here is derived from an EMBL/GenBank/DDBJ whole genome shotgun (WGS) entry which is preliminary data.</text>
</comment>
<dbReference type="EMBL" id="BAABUJ010000021">
    <property type="protein sequence ID" value="GAA5801981.1"/>
    <property type="molecule type" value="Genomic_DNA"/>
</dbReference>
<proteinExistence type="predicted"/>
<dbReference type="Proteomes" id="UP001476247">
    <property type="component" value="Unassembled WGS sequence"/>
</dbReference>
<protein>
    <submittedName>
        <fullName evidence="2">Uncharacterized protein</fullName>
    </submittedName>
</protein>
<keyword evidence="3" id="KW-1185">Reference proteome</keyword>
<organism evidence="2 3">
    <name type="scientific">Helicostylum pulchrum</name>
    <dbReference type="NCBI Taxonomy" id="562976"/>
    <lineage>
        <taxon>Eukaryota</taxon>
        <taxon>Fungi</taxon>
        <taxon>Fungi incertae sedis</taxon>
        <taxon>Mucoromycota</taxon>
        <taxon>Mucoromycotina</taxon>
        <taxon>Mucoromycetes</taxon>
        <taxon>Mucorales</taxon>
        <taxon>Mucorineae</taxon>
        <taxon>Mucoraceae</taxon>
        <taxon>Helicostylum</taxon>
    </lineage>
</organism>
<gene>
    <name evidence="2" type="ORF">HPULCUR_007441</name>
</gene>
<accession>A0ABP9Y4R8</accession>
<feature type="region of interest" description="Disordered" evidence="1">
    <location>
        <begin position="1"/>
        <end position="33"/>
    </location>
</feature>
<feature type="region of interest" description="Disordered" evidence="1">
    <location>
        <begin position="147"/>
        <end position="221"/>
    </location>
</feature>
<evidence type="ECO:0000313" key="2">
    <source>
        <dbReference type="EMBL" id="GAA5801981.1"/>
    </source>
</evidence>
<feature type="compositionally biased region" description="Polar residues" evidence="1">
    <location>
        <begin position="51"/>
        <end position="63"/>
    </location>
</feature>
<feature type="compositionally biased region" description="Basic and acidic residues" evidence="1">
    <location>
        <begin position="172"/>
        <end position="202"/>
    </location>
</feature>
<reference evidence="2 3" key="1">
    <citation type="submission" date="2024-04" db="EMBL/GenBank/DDBJ databases">
        <title>genome sequences of Mucor flavus KT1a and Helicostylum pulchrum KT1b strains isolation_sourced from the surface of a dry-aged beef.</title>
        <authorList>
            <person name="Toyotome T."/>
            <person name="Hosono M."/>
            <person name="Torimaru M."/>
            <person name="Fukuda K."/>
            <person name="Mikami N."/>
        </authorList>
    </citation>
    <scope>NUCLEOTIDE SEQUENCE [LARGE SCALE GENOMIC DNA]</scope>
    <source>
        <strain evidence="2 3">KT1b</strain>
    </source>
</reference>